<dbReference type="InterPro" id="IPR051400">
    <property type="entry name" value="HAD-like_hydrolase"/>
</dbReference>
<dbReference type="InterPro" id="IPR023214">
    <property type="entry name" value="HAD_sf"/>
</dbReference>
<comment type="cofactor">
    <cofactor evidence="1">
        <name>Mg(2+)</name>
        <dbReference type="ChEBI" id="CHEBI:18420"/>
    </cofactor>
</comment>
<name>A0ABU0PU75_STRAH</name>
<dbReference type="GO" id="GO:0016787">
    <property type="term" value="F:hydrolase activity"/>
    <property type="evidence" value="ECO:0007669"/>
    <property type="project" value="UniProtKB-KW"/>
</dbReference>
<proteinExistence type="predicted"/>
<dbReference type="PANTHER" id="PTHR46470:SF2">
    <property type="entry name" value="GLYCERALDEHYDE 3-PHOSPHATE PHOSPHATASE"/>
    <property type="match status" value="1"/>
</dbReference>
<evidence type="ECO:0000313" key="5">
    <source>
        <dbReference type="EMBL" id="MDQ0681180.1"/>
    </source>
</evidence>
<dbReference type="EMBL" id="JAUSYA010000001">
    <property type="protein sequence ID" value="MDQ0681180.1"/>
    <property type="molecule type" value="Genomic_DNA"/>
</dbReference>
<dbReference type="SFLD" id="SFLDS00003">
    <property type="entry name" value="Haloacid_Dehalogenase"/>
    <property type="match status" value="1"/>
</dbReference>
<dbReference type="Gene3D" id="3.40.50.1000">
    <property type="entry name" value="HAD superfamily/HAD-like"/>
    <property type="match status" value="1"/>
</dbReference>
<dbReference type="Gene3D" id="1.10.150.520">
    <property type="match status" value="1"/>
</dbReference>
<protein>
    <submittedName>
        <fullName evidence="5">Hydrolase of the HAD superfamily</fullName>
    </submittedName>
</protein>
<dbReference type="PRINTS" id="PR00413">
    <property type="entry name" value="HADHALOGNASE"/>
</dbReference>
<evidence type="ECO:0000256" key="4">
    <source>
        <dbReference type="ARBA" id="ARBA00022842"/>
    </source>
</evidence>
<keyword evidence="3 5" id="KW-0378">Hydrolase</keyword>
<dbReference type="Proteomes" id="UP001243364">
    <property type="component" value="Unassembled WGS sequence"/>
</dbReference>
<reference evidence="5 6" key="1">
    <citation type="submission" date="2023-07" db="EMBL/GenBank/DDBJ databases">
        <title>Comparative genomics of wheat-associated soil bacteria to identify genetic determinants of phenazine resistance.</title>
        <authorList>
            <person name="Mouncey N."/>
        </authorList>
    </citation>
    <scope>NUCLEOTIDE SEQUENCE [LARGE SCALE GENOMIC DNA]</scope>
    <source>
        <strain evidence="5 6">W4I19-2</strain>
    </source>
</reference>
<keyword evidence="6" id="KW-1185">Reference proteome</keyword>
<dbReference type="InterPro" id="IPR006439">
    <property type="entry name" value="HAD-SF_hydro_IA"/>
</dbReference>
<dbReference type="SFLD" id="SFLDG01129">
    <property type="entry name" value="C1.5:_HAD__Beta-PGM__Phosphata"/>
    <property type="match status" value="1"/>
</dbReference>
<evidence type="ECO:0000256" key="1">
    <source>
        <dbReference type="ARBA" id="ARBA00001946"/>
    </source>
</evidence>
<dbReference type="PANTHER" id="PTHR46470">
    <property type="entry name" value="N-ACYLNEURAMINATE-9-PHOSPHATASE"/>
    <property type="match status" value="1"/>
</dbReference>
<gene>
    <name evidence="5" type="ORF">QFZ56_000143</name>
</gene>
<sequence>MPLLLLDLDNTLVDRDAAFHAAVADFLAAHDLPNSDLPWVMTIDAGGYTARRKVATALTDRYGHVVPTAAVRALLDSGAANRVVLARAAREALGKARAHGWTCVIVTNGRTVQQEAKIRKTGLDRLVHSWVISEAVGHKKPEPEIFQAAADAVGVPLPGAWIIGDSPHADIAGASTLGLRSVWVTDGRSWAQDSYQPTHIAEDVASAISHVVRTS</sequence>
<keyword evidence="4" id="KW-0460">Magnesium</keyword>
<evidence type="ECO:0000256" key="2">
    <source>
        <dbReference type="ARBA" id="ARBA00022723"/>
    </source>
</evidence>
<comment type="caution">
    <text evidence="5">The sequence shown here is derived from an EMBL/GenBank/DDBJ whole genome shotgun (WGS) entry which is preliminary data.</text>
</comment>
<dbReference type="SUPFAM" id="SSF56784">
    <property type="entry name" value="HAD-like"/>
    <property type="match status" value="1"/>
</dbReference>
<keyword evidence="2" id="KW-0479">Metal-binding</keyword>
<dbReference type="RefSeq" id="WP_307039060.1">
    <property type="nucleotide sequence ID" value="NZ_JAUSYA010000001.1"/>
</dbReference>
<dbReference type="Pfam" id="PF00702">
    <property type="entry name" value="Hydrolase"/>
    <property type="match status" value="1"/>
</dbReference>
<evidence type="ECO:0000256" key="3">
    <source>
        <dbReference type="ARBA" id="ARBA00022801"/>
    </source>
</evidence>
<organism evidence="5 6">
    <name type="scientific">Streptomyces achromogenes</name>
    <dbReference type="NCBI Taxonomy" id="67255"/>
    <lineage>
        <taxon>Bacteria</taxon>
        <taxon>Bacillati</taxon>
        <taxon>Actinomycetota</taxon>
        <taxon>Actinomycetes</taxon>
        <taxon>Kitasatosporales</taxon>
        <taxon>Streptomycetaceae</taxon>
        <taxon>Streptomyces</taxon>
    </lineage>
</organism>
<dbReference type="NCBIfam" id="TIGR01549">
    <property type="entry name" value="HAD-SF-IA-v1"/>
    <property type="match status" value="1"/>
</dbReference>
<accession>A0ABU0PU75</accession>
<dbReference type="InterPro" id="IPR036412">
    <property type="entry name" value="HAD-like_sf"/>
</dbReference>
<evidence type="ECO:0000313" key="6">
    <source>
        <dbReference type="Proteomes" id="UP001243364"/>
    </source>
</evidence>